<evidence type="ECO:0000256" key="2">
    <source>
        <dbReference type="SAM" id="Phobius"/>
    </source>
</evidence>
<accession>A0AAE0DYG4</accession>
<dbReference type="Proteomes" id="UP001281410">
    <property type="component" value="Unassembled WGS sequence"/>
</dbReference>
<evidence type="ECO:0000313" key="4">
    <source>
        <dbReference type="Proteomes" id="UP001281410"/>
    </source>
</evidence>
<feature type="transmembrane region" description="Helical" evidence="2">
    <location>
        <begin position="35"/>
        <end position="55"/>
    </location>
</feature>
<evidence type="ECO:0000313" key="3">
    <source>
        <dbReference type="EMBL" id="KAK3195795.1"/>
    </source>
</evidence>
<keyword evidence="2" id="KW-0472">Membrane</keyword>
<name>A0AAE0DYG4_9ROSI</name>
<sequence>MGILSRTGTTNITQQEGLPVTDNNGSSSPLPKRKWSNWMPIFVTLVVILEIAFLGRLDMAKNAAMIDSLVDIFHKPLPSSGVNFFGRADDKGIEKIESGPVLDGETCEVWLEREDSVVFSRDFEKDPIMVSGAEKEWQTCSVGCKFGYDPDKKPDAAFGMPHETGTASVLRSMESAQYYSENNIAQARRWKGISDCDDYQSFFRCSCWIFFLGRV</sequence>
<dbReference type="EMBL" id="JANJYJ010000008">
    <property type="protein sequence ID" value="KAK3195795.1"/>
    <property type="molecule type" value="Genomic_DNA"/>
</dbReference>
<keyword evidence="2" id="KW-0812">Transmembrane</keyword>
<proteinExistence type="predicted"/>
<dbReference type="AlphaFoldDB" id="A0AAE0DYG4"/>
<protein>
    <submittedName>
        <fullName evidence="3">Uncharacterized protein</fullName>
    </submittedName>
</protein>
<keyword evidence="2" id="KW-1133">Transmembrane helix</keyword>
<organism evidence="3 4">
    <name type="scientific">Dipteronia sinensis</name>
    <dbReference type="NCBI Taxonomy" id="43782"/>
    <lineage>
        <taxon>Eukaryota</taxon>
        <taxon>Viridiplantae</taxon>
        <taxon>Streptophyta</taxon>
        <taxon>Embryophyta</taxon>
        <taxon>Tracheophyta</taxon>
        <taxon>Spermatophyta</taxon>
        <taxon>Magnoliopsida</taxon>
        <taxon>eudicotyledons</taxon>
        <taxon>Gunneridae</taxon>
        <taxon>Pentapetalae</taxon>
        <taxon>rosids</taxon>
        <taxon>malvids</taxon>
        <taxon>Sapindales</taxon>
        <taxon>Sapindaceae</taxon>
        <taxon>Hippocastanoideae</taxon>
        <taxon>Acereae</taxon>
        <taxon>Dipteronia</taxon>
    </lineage>
</organism>
<comment type="caution">
    <text evidence="3">The sequence shown here is derived from an EMBL/GenBank/DDBJ whole genome shotgun (WGS) entry which is preliminary data.</text>
</comment>
<keyword evidence="4" id="KW-1185">Reference proteome</keyword>
<evidence type="ECO:0000256" key="1">
    <source>
        <dbReference type="SAM" id="MobiDB-lite"/>
    </source>
</evidence>
<reference evidence="3" key="1">
    <citation type="journal article" date="2023" name="Plant J.">
        <title>Genome sequences and population genomics provide insights into the demographic history, inbreeding, and mutation load of two 'living fossil' tree species of Dipteronia.</title>
        <authorList>
            <person name="Feng Y."/>
            <person name="Comes H.P."/>
            <person name="Chen J."/>
            <person name="Zhu S."/>
            <person name="Lu R."/>
            <person name="Zhang X."/>
            <person name="Li P."/>
            <person name="Qiu J."/>
            <person name="Olsen K.M."/>
            <person name="Qiu Y."/>
        </authorList>
    </citation>
    <scope>NUCLEOTIDE SEQUENCE</scope>
    <source>
        <strain evidence="3">NBL</strain>
    </source>
</reference>
<feature type="compositionally biased region" description="Polar residues" evidence="1">
    <location>
        <begin position="1"/>
        <end position="29"/>
    </location>
</feature>
<gene>
    <name evidence="3" type="ORF">Dsin_027105</name>
</gene>
<feature type="region of interest" description="Disordered" evidence="1">
    <location>
        <begin position="1"/>
        <end position="30"/>
    </location>
</feature>